<protein>
    <submittedName>
        <fullName evidence="2">Uncharacterized protein</fullName>
    </submittedName>
</protein>
<name>A0A484F444_9EURY</name>
<proteinExistence type="predicted"/>
<evidence type="ECO:0000313" key="3">
    <source>
        <dbReference type="Proteomes" id="UP000294855"/>
    </source>
</evidence>
<accession>A0A484F444</accession>
<comment type="caution">
    <text evidence="2">The sequence shown here is derived from an EMBL/GenBank/DDBJ whole genome shotgun (WGS) entry which is preliminary data.</text>
</comment>
<dbReference type="Proteomes" id="UP000294855">
    <property type="component" value="Unassembled WGS sequence"/>
</dbReference>
<evidence type="ECO:0000256" key="1">
    <source>
        <dbReference type="SAM" id="MobiDB-lite"/>
    </source>
</evidence>
<reference evidence="2 3" key="1">
    <citation type="submission" date="2019-03" db="EMBL/GenBank/DDBJ databases">
        <title>Genomic Encyclopedia of Type Strains, Phase IV (KMG-IV): sequencing the most valuable type-strain genomes for metagenomic binning, comparative biology and taxonomic classification.</title>
        <authorList>
            <person name="Goeker M."/>
        </authorList>
    </citation>
    <scope>NUCLEOTIDE SEQUENCE [LARGE SCALE GENOMIC DNA]</scope>
    <source>
        <strain evidence="2 3">DSM 13328</strain>
    </source>
</reference>
<dbReference type="EMBL" id="SNYS01000009">
    <property type="protein sequence ID" value="TDQ68363.1"/>
    <property type="molecule type" value="Genomic_DNA"/>
</dbReference>
<gene>
    <name evidence="2" type="ORF">C7391_1308</name>
</gene>
<keyword evidence="3" id="KW-1185">Reference proteome</keyword>
<evidence type="ECO:0000313" key="2">
    <source>
        <dbReference type="EMBL" id="TDQ68363.1"/>
    </source>
</evidence>
<sequence length="209" mass="24272">MICHYDFKTGILLLEEDILMPTDHDIDEIGICPKCSGQLKSLSGHFRKGKTQDSDEQIIVSACTICSTVFVNIYDSNWSWINDAEPELVDLILPPDYKNETQVDGAQNHKKQNNDNEINDGGIQKNQKRKDQKDEKKDPFFIPVYSDIINTVEELNKIPREQLLTIFSKTEIDALIKRAGNEKYIRQYYHRAKKKYQKFEEIFGIKINI</sequence>
<dbReference type="AlphaFoldDB" id="A0A484F444"/>
<organism evidence="2 3">
    <name type="scientific">Methanimicrococcus blatticola</name>
    <dbReference type="NCBI Taxonomy" id="91560"/>
    <lineage>
        <taxon>Archaea</taxon>
        <taxon>Methanobacteriati</taxon>
        <taxon>Methanobacteriota</taxon>
        <taxon>Stenosarchaea group</taxon>
        <taxon>Methanomicrobia</taxon>
        <taxon>Methanosarcinales</taxon>
        <taxon>Methanosarcinaceae</taxon>
        <taxon>Methanimicrococcus</taxon>
    </lineage>
</organism>
<feature type="region of interest" description="Disordered" evidence="1">
    <location>
        <begin position="100"/>
        <end position="135"/>
    </location>
</feature>